<gene>
    <name evidence="1" type="ORF">ACFFUQ_15225</name>
</gene>
<dbReference type="RefSeq" id="WP_290263017.1">
    <property type="nucleotide sequence ID" value="NZ_JAUFQQ010000003.1"/>
</dbReference>
<reference evidence="1 2" key="1">
    <citation type="submission" date="2024-09" db="EMBL/GenBank/DDBJ databases">
        <authorList>
            <person name="Sun Q."/>
            <person name="Mori K."/>
        </authorList>
    </citation>
    <scope>NUCLEOTIDE SEQUENCE [LARGE SCALE GENOMIC DNA]</scope>
    <source>
        <strain evidence="1 2">CECT 7908</strain>
    </source>
</reference>
<accession>A0ABV5FQE6</accession>
<protein>
    <recommendedName>
        <fullName evidence="3">Outer membrane protein beta-barrel domain-containing protein</fullName>
    </recommendedName>
</protein>
<dbReference type="EMBL" id="JBHMEX010000046">
    <property type="protein sequence ID" value="MFB9065376.1"/>
    <property type="molecule type" value="Genomic_DNA"/>
</dbReference>
<proteinExistence type="predicted"/>
<organism evidence="1 2">
    <name type="scientific">Flavobacterium branchiarum</name>
    <dbReference type="NCBI Taxonomy" id="1114870"/>
    <lineage>
        <taxon>Bacteria</taxon>
        <taxon>Pseudomonadati</taxon>
        <taxon>Bacteroidota</taxon>
        <taxon>Flavobacteriia</taxon>
        <taxon>Flavobacteriales</taxon>
        <taxon>Flavobacteriaceae</taxon>
        <taxon>Flavobacterium</taxon>
    </lineage>
</organism>
<sequence>MKNIIYILVFMFSINVTAQRMRPFIGGTAYLHTDFERSSFVNFSLGSEIKVIKFFSPEIEVSYMFGTLQEVVIRDEKGLTMSISKKSSSAINYSFCPKIIIGDYEEDSAYLQILPRYTFSRIEAKREFASRNPIDLSKPIFITEKTSNTQHSLGIGVGYLYNFSGEYSNSLALNLYYNGVNLGKALNKLNSGSYSYGTQDVMGLGINFYFGLKKEKE</sequence>
<keyword evidence="2" id="KW-1185">Reference proteome</keyword>
<comment type="caution">
    <text evidence="1">The sequence shown here is derived from an EMBL/GenBank/DDBJ whole genome shotgun (WGS) entry which is preliminary data.</text>
</comment>
<name>A0ABV5FQE6_9FLAO</name>
<dbReference type="Proteomes" id="UP001589589">
    <property type="component" value="Unassembled WGS sequence"/>
</dbReference>
<evidence type="ECO:0000313" key="1">
    <source>
        <dbReference type="EMBL" id="MFB9065376.1"/>
    </source>
</evidence>
<evidence type="ECO:0000313" key="2">
    <source>
        <dbReference type="Proteomes" id="UP001589589"/>
    </source>
</evidence>
<evidence type="ECO:0008006" key="3">
    <source>
        <dbReference type="Google" id="ProtNLM"/>
    </source>
</evidence>